<evidence type="ECO:0000313" key="2">
    <source>
        <dbReference type="EMBL" id="MDT3728770.1"/>
    </source>
</evidence>
<sequence>MPSQARETGAVRVSVTQCQRALGTGPVVQDLLGPAGETSVSQHLGALLQGNPAERDEIPRDLVEKEAEASAGRRSSRKPSALGSNRPHRSTWLSSPRP</sequence>
<feature type="compositionally biased region" description="Basic and acidic residues" evidence="1">
    <location>
        <begin position="53"/>
        <end position="68"/>
    </location>
</feature>
<reference evidence="2" key="1">
    <citation type="submission" date="2024-05" db="EMBL/GenBank/DDBJ databases">
        <title>30 novel species of actinomycetes from the DSMZ collection.</title>
        <authorList>
            <person name="Nouioui I."/>
        </authorList>
    </citation>
    <scope>NUCLEOTIDE SEQUENCE</scope>
    <source>
        <strain evidence="2">DSM 41972</strain>
    </source>
</reference>
<dbReference type="RefSeq" id="WP_337675342.1">
    <property type="nucleotide sequence ID" value="NZ_JAVSGH010000067.1"/>
</dbReference>
<evidence type="ECO:0000313" key="3">
    <source>
        <dbReference type="Proteomes" id="UP001181313"/>
    </source>
</evidence>
<protein>
    <submittedName>
        <fullName evidence="2">Uncharacterized protein</fullName>
    </submittedName>
</protein>
<organism evidence="2 3">
    <name type="scientific">Streptomyces althioticus subsp. attaecolombicae</name>
    <dbReference type="NCBI Taxonomy" id="3075534"/>
    <lineage>
        <taxon>Bacteria</taxon>
        <taxon>Bacillati</taxon>
        <taxon>Actinomycetota</taxon>
        <taxon>Actinomycetes</taxon>
        <taxon>Kitasatosporales</taxon>
        <taxon>Streptomycetaceae</taxon>
        <taxon>Streptomyces</taxon>
        <taxon>Streptomyces althioticus group</taxon>
    </lineage>
</organism>
<evidence type="ECO:0000256" key="1">
    <source>
        <dbReference type="SAM" id="MobiDB-lite"/>
    </source>
</evidence>
<dbReference type="EMBL" id="JAVSGH010000067">
    <property type="protein sequence ID" value="MDT3728770.1"/>
    <property type="molecule type" value="Genomic_DNA"/>
</dbReference>
<gene>
    <name evidence="2" type="ORF">ROS62_29425</name>
</gene>
<feature type="region of interest" description="Disordered" evidence="1">
    <location>
        <begin position="49"/>
        <end position="98"/>
    </location>
</feature>
<name>A0ABU3I8E9_9ACTN</name>
<keyword evidence="3" id="KW-1185">Reference proteome</keyword>
<comment type="caution">
    <text evidence="2">The sequence shown here is derived from an EMBL/GenBank/DDBJ whole genome shotgun (WGS) entry which is preliminary data.</text>
</comment>
<proteinExistence type="predicted"/>
<accession>A0ABU3I8E9</accession>
<dbReference type="Proteomes" id="UP001181313">
    <property type="component" value="Unassembled WGS sequence"/>
</dbReference>